<organism evidence="1 2">
    <name type="scientific">Kribbella orskensis</name>
    <dbReference type="NCBI Taxonomy" id="2512216"/>
    <lineage>
        <taxon>Bacteria</taxon>
        <taxon>Bacillati</taxon>
        <taxon>Actinomycetota</taxon>
        <taxon>Actinomycetes</taxon>
        <taxon>Propionibacteriales</taxon>
        <taxon>Kribbellaceae</taxon>
        <taxon>Kribbella</taxon>
    </lineage>
</organism>
<evidence type="ECO:0000313" key="2">
    <source>
        <dbReference type="Proteomes" id="UP000295818"/>
    </source>
</evidence>
<keyword evidence="2" id="KW-1185">Reference proteome</keyword>
<evidence type="ECO:0008006" key="3">
    <source>
        <dbReference type="Google" id="ProtNLM"/>
    </source>
</evidence>
<comment type="caution">
    <text evidence="1">The sequence shown here is derived from an EMBL/GenBank/DDBJ whole genome shotgun (WGS) entry which is preliminary data.</text>
</comment>
<proteinExistence type="predicted"/>
<dbReference type="EMBL" id="SLWM01000015">
    <property type="protein sequence ID" value="TCO17066.1"/>
    <property type="molecule type" value="Genomic_DNA"/>
</dbReference>
<protein>
    <recommendedName>
        <fullName evidence="3">Transcription elongation GreA/GreB family factor</fullName>
    </recommendedName>
</protein>
<accession>A0ABY2BDB7</accession>
<gene>
    <name evidence="1" type="ORF">EV644_11586</name>
</gene>
<evidence type="ECO:0000313" key="1">
    <source>
        <dbReference type="EMBL" id="TCO17066.1"/>
    </source>
</evidence>
<sequence length="156" mass="16294">MTEPAAMDSVAKQRVKDALIAHAEAELRSSRAGAAEHESAAQLAPDVADSVGDLSQSDEAADLGGLLNDVEDRQKATLTRIENLDFGVKTAVAPGAFVGFDGARYVVGVVAAAFECDGATYEGLSSDSLIYSSLKGLQLGDTFTFAGQEHRIDFLA</sequence>
<reference evidence="1 2" key="1">
    <citation type="journal article" date="2015" name="Stand. Genomic Sci.">
        <title>Genomic Encyclopedia of Bacterial and Archaeal Type Strains, Phase III: the genomes of soil and plant-associated and newly described type strains.</title>
        <authorList>
            <person name="Whitman W.B."/>
            <person name="Woyke T."/>
            <person name="Klenk H.P."/>
            <person name="Zhou Y."/>
            <person name="Lilburn T.G."/>
            <person name="Beck B.J."/>
            <person name="De Vos P."/>
            <person name="Vandamme P."/>
            <person name="Eisen J.A."/>
            <person name="Garrity G."/>
            <person name="Hugenholtz P."/>
            <person name="Kyrpides N.C."/>
        </authorList>
    </citation>
    <scope>NUCLEOTIDE SEQUENCE [LARGE SCALE GENOMIC DNA]</scope>
    <source>
        <strain evidence="1 2">VKM Ac-2538</strain>
    </source>
</reference>
<name>A0ABY2BDB7_9ACTN</name>
<dbReference type="RefSeq" id="WP_132192507.1">
    <property type="nucleotide sequence ID" value="NZ_SLWM01000015.1"/>
</dbReference>
<dbReference type="Proteomes" id="UP000295818">
    <property type="component" value="Unassembled WGS sequence"/>
</dbReference>